<dbReference type="Proteomes" id="UP000799640">
    <property type="component" value="Unassembled WGS sequence"/>
</dbReference>
<reference evidence="1" key="1">
    <citation type="journal article" date="2020" name="Stud. Mycol.">
        <title>101 Dothideomycetes genomes: a test case for predicting lifestyles and emergence of pathogens.</title>
        <authorList>
            <person name="Haridas S."/>
            <person name="Albert R."/>
            <person name="Binder M."/>
            <person name="Bloem J."/>
            <person name="Labutti K."/>
            <person name="Salamov A."/>
            <person name="Andreopoulos B."/>
            <person name="Baker S."/>
            <person name="Barry K."/>
            <person name="Bills G."/>
            <person name="Bluhm B."/>
            <person name="Cannon C."/>
            <person name="Castanera R."/>
            <person name="Culley D."/>
            <person name="Daum C."/>
            <person name="Ezra D."/>
            <person name="Gonzalez J."/>
            <person name="Henrissat B."/>
            <person name="Kuo A."/>
            <person name="Liang C."/>
            <person name="Lipzen A."/>
            <person name="Lutzoni F."/>
            <person name="Magnuson J."/>
            <person name="Mondo S."/>
            <person name="Nolan M."/>
            <person name="Ohm R."/>
            <person name="Pangilinan J."/>
            <person name="Park H.-J."/>
            <person name="Ramirez L."/>
            <person name="Alfaro M."/>
            <person name="Sun H."/>
            <person name="Tritt A."/>
            <person name="Yoshinaga Y."/>
            <person name="Zwiers L.-H."/>
            <person name="Turgeon B."/>
            <person name="Goodwin S."/>
            <person name="Spatafora J."/>
            <person name="Crous P."/>
            <person name="Grigoriev I."/>
        </authorList>
    </citation>
    <scope>NUCLEOTIDE SEQUENCE</scope>
    <source>
        <strain evidence="1">CBS 262.69</strain>
    </source>
</reference>
<sequence>MLFPQVGLHLGRSKACSDYGTRREKGRQVEAVAGVALVGLVAPVRMVAPVEMALKNRATCRPARKCTRLCGAADTRGVIGPWPIPQTLTQSLCKIPTVFWDPGFIITPLHLTQKKQNVELRLAWRFLTRSPLRNMNMELERLPITRWGQETFTVCAQSMEVGLTR</sequence>
<evidence type="ECO:0000313" key="2">
    <source>
        <dbReference type="Proteomes" id="UP000799640"/>
    </source>
</evidence>
<name>A0A6G1HRZ8_9PEZI</name>
<dbReference type="EMBL" id="ML996699">
    <property type="protein sequence ID" value="KAF2398694.1"/>
    <property type="molecule type" value="Genomic_DNA"/>
</dbReference>
<evidence type="ECO:0000313" key="1">
    <source>
        <dbReference type="EMBL" id="KAF2398694.1"/>
    </source>
</evidence>
<keyword evidence="2" id="KW-1185">Reference proteome</keyword>
<accession>A0A6G1HRZ8</accession>
<dbReference type="AlphaFoldDB" id="A0A6G1HRZ8"/>
<proteinExistence type="predicted"/>
<gene>
    <name evidence="1" type="ORF">EJ06DRAFT_88836</name>
</gene>
<protein>
    <submittedName>
        <fullName evidence="1">Uncharacterized protein</fullName>
    </submittedName>
</protein>
<organism evidence="1 2">
    <name type="scientific">Trichodelitschia bisporula</name>
    <dbReference type="NCBI Taxonomy" id="703511"/>
    <lineage>
        <taxon>Eukaryota</taxon>
        <taxon>Fungi</taxon>
        <taxon>Dikarya</taxon>
        <taxon>Ascomycota</taxon>
        <taxon>Pezizomycotina</taxon>
        <taxon>Dothideomycetes</taxon>
        <taxon>Dothideomycetes incertae sedis</taxon>
        <taxon>Phaeotrichales</taxon>
        <taxon>Phaeotrichaceae</taxon>
        <taxon>Trichodelitschia</taxon>
    </lineage>
</organism>